<dbReference type="EMBL" id="HE600965">
    <property type="protein sequence ID" value="CAP27785.1"/>
    <property type="molecule type" value="Genomic_DNA"/>
</dbReference>
<dbReference type="InterPro" id="IPR036322">
    <property type="entry name" value="WD40_repeat_dom_sf"/>
</dbReference>
<dbReference type="Proteomes" id="UP000008549">
    <property type="component" value="Unassembled WGS sequence"/>
</dbReference>
<dbReference type="SUPFAM" id="SSF50978">
    <property type="entry name" value="WD40 repeat-like"/>
    <property type="match status" value="1"/>
</dbReference>
<dbReference type="InParanoid" id="A8X586"/>
<reference evidence="2 3" key="1">
    <citation type="journal article" date="2003" name="PLoS Biol.">
        <title>The genome sequence of Caenorhabditis briggsae: a platform for comparative genomics.</title>
        <authorList>
            <person name="Stein L.D."/>
            <person name="Bao Z."/>
            <person name="Blasiar D."/>
            <person name="Blumenthal T."/>
            <person name="Brent M.R."/>
            <person name="Chen N."/>
            <person name="Chinwalla A."/>
            <person name="Clarke L."/>
            <person name="Clee C."/>
            <person name="Coghlan A."/>
            <person name="Coulson A."/>
            <person name="D'Eustachio P."/>
            <person name="Fitch D.H."/>
            <person name="Fulton L.A."/>
            <person name="Fulton R.E."/>
            <person name="Griffiths-Jones S."/>
            <person name="Harris T.W."/>
            <person name="Hillier L.W."/>
            <person name="Kamath R."/>
            <person name="Kuwabara P.E."/>
            <person name="Mardis E.R."/>
            <person name="Marra M.A."/>
            <person name="Miner T.L."/>
            <person name="Minx P."/>
            <person name="Mullikin J.C."/>
            <person name="Plumb R.W."/>
            <person name="Rogers J."/>
            <person name="Schein J.E."/>
            <person name="Sohrmann M."/>
            <person name="Spieth J."/>
            <person name="Stajich J.E."/>
            <person name="Wei C."/>
            <person name="Willey D."/>
            <person name="Wilson R.K."/>
            <person name="Durbin R."/>
            <person name="Waterston R.H."/>
        </authorList>
    </citation>
    <scope>NUCLEOTIDE SEQUENCE [LARGE SCALE GENOMIC DNA]</scope>
    <source>
        <strain evidence="2 3">AF16</strain>
    </source>
</reference>
<feature type="region of interest" description="Disordered" evidence="1">
    <location>
        <begin position="206"/>
        <end position="225"/>
    </location>
</feature>
<accession>A8X586</accession>
<name>A8X586_CAEBR</name>
<sequence length="225" mass="25578">MSRGRVYKRRWIGRWENDVIWGRDDFLGSVAGYAISRRKMMSSSGKALASIKVEDLEEKSEVSCGTLDVVIMSFIAQNLHHDLIMIKWDPDETHMVVLTKKGVVFRESNEWNWKNFSNKFVDEETKVLQWIDSEKVAIGLKKGGVMLMNTSGEILVKVTTVQCDYLISFAQWSPDGSIVAVGGLTKGNQQNIAFFSSHGKKVTPVFEENEQRKEENEGNMLLPRN</sequence>
<dbReference type="RefSeq" id="XP_002631869.1">
    <property type="nucleotide sequence ID" value="XM_002631823.1"/>
</dbReference>
<evidence type="ECO:0000256" key="1">
    <source>
        <dbReference type="SAM" id="MobiDB-lite"/>
    </source>
</evidence>
<organism evidence="2 3">
    <name type="scientific">Caenorhabditis briggsae</name>
    <dbReference type="NCBI Taxonomy" id="6238"/>
    <lineage>
        <taxon>Eukaryota</taxon>
        <taxon>Metazoa</taxon>
        <taxon>Ecdysozoa</taxon>
        <taxon>Nematoda</taxon>
        <taxon>Chromadorea</taxon>
        <taxon>Rhabditida</taxon>
        <taxon>Rhabditina</taxon>
        <taxon>Rhabditomorpha</taxon>
        <taxon>Rhabditoidea</taxon>
        <taxon>Rhabditidae</taxon>
        <taxon>Peloderinae</taxon>
        <taxon>Caenorhabditis</taxon>
    </lineage>
</organism>
<dbReference type="AlphaFoldDB" id="A8X586"/>
<dbReference type="GeneID" id="8573869"/>
<gene>
    <name evidence="2 4" type="ORF">CBG07834</name>
    <name evidence="2" type="ORF">CBG_07834</name>
</gene>
<protein>
    <submittedName>
        <fullName evidence="2">Protein CBG07834</fullName>
    </submittedName>
</protein>
<keyword evidence="3" id="KW-1185">Reference proteome</keyword>
<dbReference type="CTD" id="8573869"/>
<dbReference type="WormBase" id="CBG07834">
    <property type="protein sequence ID" value="CBP16150"/>
    <property type="gene ID" value="WBGene00029752"/>
</dbReference>
<proteinExistence type="predicted"/>
<evidence type="ECO:0000313" key="3">
    <source>
        <dbReference type="Proteomes" id="UP000008549"/>
    </source>
</evidence>
<reference evidence="2 3" key="2">
    <citation type="journal article" date="2011" name="PLoS Genet.">
        <title>Caenorhabditis briggsae recombinant inbred line genotypes reveal inter-strain incompatibility and the evolution of recombination.</title>
        <authorList>
            <person name="Ross J.A."/>
            <person name="Koboldt D.C."/>
            <person name="Staisch J.E."/>
            <person name="Chamberlin H.M."/>
            <person name="Gupta B.P."/>
            <person name="Miller R.D."/>
            <person name="Baird S.E."/>
            <person name="Haag E.S."/>
        </authorList>
    </citation>
    <scope>NUCLEOTIDE SEQUENCE [LARGE SCALE GENOMIC DNA]</scope>
    <source>
        <strain evidence="2 3">AF16</strain>
    </source>
</reference>
<dbReference type="KEGG" id="cbr:CBG_07834"/>
<evidence type="ECO:0000313" key="2">
    <source>
        <dbReference type="EMBL" id="CAP27785.1"/>
    </source>
</evidence>
<evidence type="ECO:0000313" key="4">
    <source>
        <dbReference type="WormBase" id="CBG07834"/>
    </source>
</evidence>
<dbReference type="HOGENOM" id="CLU_1230883_0_0_1"/>